<accession>A0A918HR75</accession>
<evidence type="ECO:0000313" key="1">
    <source>
        <dbReference type="EMBL" id="GGT99397.1"/>
    </source>
</evidence>
<dbReference type="AlphaFoldDB" id="A0A918HR75"/>
<dbReference type="RefSeq" id="WP_189718433.1">
    <property type="nucleotide sequence ID" value="NZ_BMSA01000061.1"/>
</dbReference>
<proteinExistence type="predicted"/>
<protein>
    <submittedName>
        <fullName evidence="1">Uncharacterized protein</fullName>
    </submittedName>
</protein>
<reference evidence="1" key="2">
    <citation type="submission" date="2020-09" db="EMBL/GenBank/DDBJ databases">
        <authorList>
            <person name="Sun Q."/>
            <person name="Ohkuma M."/>
        </authorList>
    </citation>
    <scope>NUCLEOTIDE SEQUENCE</scope>
    <source>
        <strain evidence="1">JCM 4125</strain>
    </source>
</reference>
<dbReference type="Proteomes" id="UP000646776">
    <property type="component" value="Unassembled WGS sequence"/>
</dbReference>
<comment type="caution">
    <text evidence="1">The sequence shown here is derived from an EMBL/GenBank/DDBJ whole genome shotgun (WGS) entry which is preliminary data.</text>
</comment>
<gene>
    <name evidence="1" type="ORF">GCM10010226_90620</name>
</gene>
<reference evidence="1" key="1">
    <citation type="journal article" date="2014" name="Int. J. Syst. Evol. Microbiol.">
        <title>Complete genome sequence of Corynebacterium casei LMG S-19264T (=DSM 44701T), isolated from a smear-ripened cheese.</title>
        <authorList>
            <consortium name="US DOE Joint Genome Institute (JGI-PGF)"/>
            <person name="Walter F."/>
            <person name="Albersmeier A."/>
            <person name="Kalinowski J."/>
            <person name="Ruckert C."/>
        </authorList>
    </citation>
    <scope>NUCLEOTIDE SEQUENCE</scope>
    <source>
        <strain evidence="1">JCM 4125</strain>
    </source>
</reference>
<organism evidence="1 2">
    <name type="scientific">Streptomyces phaeofaciens</name>
    <dbReference type="NCBI Taxonomy" id="68254"/>
    <lineage>
        <taxon>Bacteria</taxon>
        <taxon>Bacillati</taxon>
        <taxon>Actinomycetota</taxon>
        <taxon>Actinomycetes</taxon>
        <taxon>Kitasatosporales</taxon>
        <taxon>Streptomycetaceae</taxon>
        <taxon>Streptomyces</taxon>
    </lineage>
</organism>
<evidence type="ECO:0000313" key="2">
    <source>
        <dbReference type="Proteomes" id="UP000646776"/>
    </source>
</evidence>
<name>A0A918HR75_9ACTN</name>
<sequence length="196" mass="22383">MAIIAGIGTLLFTGVATYYSAEIAKDQLDQSREDADREERSQASRFSFWQHFDYVSSDPQDSYELHLINRSPDPIPQFFMLMEMQVMLPDGINSKSVGVQFENRSMAPCTEWVIFGRNMQYQDPDSGKWRKMVNAGRLMIPFIDRNSVEWLRTVDQLSQDEELSETFSEDLTEGYVGRVVGKRQEKAVEGCGSAPD</sequence>
<dbReference type="EMBL" id="BMSA01000061">
    <property type="protein sequence ID" value="GGT99397.1"/>
    <property type="molecule type" value="Genomic_DNA"/>
</dbReference>
<keyword evidence="2" id="KW-1185">Reference proteome</keyword>